<evidence type="ECO:0000313" key="3">
    <source>
        <dbReference type="Proteomes" id="UP000198224"/>
    </source>
</evidence>
<evidence type="ECO:0000259" key="1">
    <source>
        <dbReference type="Pfam" id="PF11716"/>
    </source>
</evidence>
<dbReference type="eggNOG" id="ENOG5033U56">
    <property type="taxonomic scope" value="Bacteria"/>
</dbReference>
<gene>
    <name evidence="2" type="ORF">GA0070612_4729</name>
</gene>
<dbReference type="GO" id="GO:0046872">
    <property type="term" value="F:metal ion binding"/>
    <property type="evidence" value="ECO:0007669"/>
    <property type="project" value="InterPro"/>
</dbReference>
<dbReference type="InterPro" id="IPR017517">
    <property type="entry name" value="Maleyloyr_isom"/>
</dbReference>
<evidence type="ECO:0000313" key="2">
    <source>
        <dbReference type="EMBL" id="SCF19916.1"/>
    </source>
</evidence>
<dbReference type="Pfam" id="PF11716">
    <property type="entry name" value="MDMPI_N"/>
    <property type="match status" value="1"/>
</dbReference>
<dbReference type="Gene3D" id="1.20.120.450">
    <property type="entry name" value="dinb family like domain"/>
    <property type="match status" value="1"/>
</dbReference>
<protein>
    <submittedName>
        <fullName evidence="2">TIGR03083 family protein</fullName>
    </submittedName>
</protein>
<organism evidence="2 3">
    <name type="scientific">Micromonospora chokoriensis</name>
    <dbReference type="NCBI Taxonomy" id="356851"/>
    <lineage>
        <taxon>Bacteria</taxon>
        <taxon>Bacillati</taxon>
        <taxon>Actinomycetota</taxon>
        <taxon>Actinomycetes</taxon>
        <taxon>Micromonosporales</taxon>
        <taxon>Micromonosporaceae</taxon>
        <taxon>Micromonospora</taxon>
    </lineage>
</organism>
<sequence length="263" mass="28220">MSTPADQVITALRAGHEELAALVRDLKEDDLLRPSGASEWQVSQVLSHLGSGAEINLAALDAARTGAPAPDGDFNRGVWARWDAMSPAEHAAGFLAANERLVEAYEALDAQTRASLRIDLGFLPEPVDVATAGRFRLSEFALHQWDAEVAFNRFAAVTPGAVALLLDQVGGMLAWTSRPQELAGREATLLLRLHAPERTYGLRLGETVEIVDAPEQPDGELVAPAEAWLRLAVGRLGAAYTPDGVRVTGPVTLDDLRRVFAGF</sequence>
<dbReference type="EMBL" id="LT607409">
    <property type="protein sequence ID" value="SCF19916.1"/>
    <property type="molecule type" value="Genomic_DNA"/>
</dbReference>
<keyword evidence="3" id="KW-1185">Reference proteome</keyword>
<dbReference type="NCBIfam" id="TIGR03083">
    <property type="entry name" value="maleylpyruvate isomerase family mycothiol-dependent enzyme"/>
    <property type="match status" value="1"/>
</dbReference>
<dbReference type="Proteomes" id="UP000198224">
    <property type="component" value="Chromosome I"/>
</dbReference>
<dbReference type="InterPro" id="IPR034660">
    <property type="entry name" value="DinB/YfiT-like"/>
</dbReference>
<dbReference type="RefSeq" id="WP_088989887.1">
    <property type="nucleotide sequence ID" value="NZ_LT607409.1"/>
</dbReference>
<dbReference type="SUPFAM" id="SSF109854">
    <property type="entry name" value="DinB/YfiT-like putative metalloenzymes"/>
    <property type="match status" value="1"/>
</dbReference>
<accession>A0A1C4YH01</accession>
<proteinExistence type="predicted"/>
<name>A0A1C4YH01_9ACTN</name>
<dbReference type="InterPro" id="IPR024344">
    <property type="entry name" value="MDMPI_metal-binding"/>
</dbReference>
<dbReference type="AlphaFoldDB" id="A0A1C4YH01"/>
<reference evidence="3" key="1">
    <citation type="submission" date="2016-06" db="EMBL/GenBank/DDBJ databases">
        <authorList>
            <person name="Varghese N."/>
            <person name="Submissions Spin"/>
        </authorList>
    </citation>
    <scope>NUCLEOTIDE SEQUENCE [LARGE SCALE GENOMIC DNA]</scope>
    <source>
        <strain evidence="3">DSM 45160</strain>
    </source>
</reference>
<feature type="domain" description="Mycothiol-dependent maleylpyruvate isomerase metal-binding" evidence="1">
    <location>
        <begin position="12"/>
        <end position="147"/>
    </location>
</feature>